<accession>A0A2Z4GHG4</accession>
<gene>
    <name evidence="2" type="ORF">DJ013_19530</name>
</gene>
<organism evidence="2 3">
    <name type="scientific">Arcticibacterium luteifluviistationis</name>
    <dbReference type="NCBI Taxonomy" id="1784714"/>
    <lineage>
        <taxon>Bacteria</taxon>
        <taxon>Pseudomonadati</taxon>
        <taxon>Bacteroidota</taxon>
        <taxon>Cytophagia</taxon>
        <taxon>Cytophagales</taxon>
        <taxon>Leadbetterellaceae</taxon>
        <taxon>Arcticibacterium</taxon>
    </lineage>
</organism>
<dbReference type="EMBL" id="CP029480">
    <property type="protein sequence ID" value="AWW00244.1"/>
    <property type="molecule type" value="Genomic_DNA"/>
</dbReference>
<protein>
    <recommendedName>
        <fullName evidence="4">OmpA-like domain-containing protein</fullName>
    </recommendedName>
</protein>
<feature type="region of interest" description="Disordered" evidence="1">
    <location>
        <begin position="194"/>
        <end position="217"/>
    </location>
</feature>
<evidence type="ECO:0000256" key="1">
    <source>
        <dbReference type="SAM" id="MobiDB-lite"/>
    </source>
</evidence>
<evidence type="ECO:0000313" key="3">
    <source>
        <dbReference type="Proteomes" id="UP000249873"/>
    </source>
</evidence>
<dbReference type="AlphaFoldDB" id="A0A2Z4GHG4"/>
<dbReference type="OrthoDB" id="951004at2"/>
<evidence type="ECO:0000313" key="2">
    <source>
        <dbReference type="EMBL" id="AWW00244.1"/>
    </source>
</evidence>
<reference evidence="2 3" key="1">
    <citation type="submission" date="2018-05" db="EMBL/GenBank/DDBJ databases">
        <title>Complete genome sequence of Arcticibacterium luteifluviistationis SM1504T, a cytophagaceae bacterium isolated from Arctic surface seawater.</title>
        <authorList>
            <person name="Li Y."/>
            <person name="Qin Q.-L."/>
        </authorList>
    </citation>
    <scope>NUCLEOTIDE SEQUENCE [LARGE SCALE GENOMIC DNA]</scope>
    <source>
        <strain evidence="2 3">SM1504</strain>
    </source>
</reference>
<dbReference type="Proteomes" id="UP000249873">
    <property type="component" value="Chromosome"/>
</dbReference>
<evidence type="ECO:0008006" key="4">
    <source>
        <dbReference type="Google" id="ProtNLM"/>
    </source>
</evidence>
<name>A0A2Z4GHG4_9BACT</name>
<sequence length="407" mass="45922">MTLFQKFDESITDELIVSLKDLGERNLGDTRGAIDAIFYTLLAGLIRRANSDMSTSMLVNQIKKIHTKDLKEFNIKEGFSSTKKLAEFVDVGERNMSQIFPSFRSQLLNLVTSHSGTSKQETTKYSSFINALMISFLAEKLEEGTSKEDLMNYLKEHRDPLFERAPEAFVEKMIPALGMHDLRNMKLHYAKKKEELERQGNNRSEEVSESSNEVEEPATFEYEYEEESNVFSKKTLLITGVVVLVGLLGYLLYDAREELFGADTQNESSVIEMEEDSIAVQDSLLQAMDVVTEGDAGWLALKELINGGQLNSDNEVKFQSLSFAEGEVELENNNNPIIDSLVSQFKSNPRFQIQVKGGDSKGNSQTGIKRAFYLKKLIQDKGIDAIKIDAISDPEKLDYLKLRLVSK</sequence>
<proteinExistence type="predicted"/>
<dbReference type="KEGG" id="als:DJ013_19530"/>
<dbReference type="RefSeq" id="WP_111373611.1">
    <property type="nucleotide sequence ID" value="NZ_CP029480.1"/>
</dbReference>
<feature type="compositionally biased region" description="Basic and acidic residues" evidence="1">
    <location>
        <begin position="194"/>
        <end position="206"/>
    </location>
</feature>
<keyword evidence="3" id="KW-1185">Reference proteome</keyword>